<dbReference type="Proteomes" id="UP000013827">
    <property type="component" value="Unassembled WGS sequence"/>
</dbReference>
<evidence type="ECO:0000256" key="1">
    <source>
        <dbReference type="SAM" id="Phobius"/>
    </source>
</evidence>
<dbReference type="EnsemblProtists" id="EOD13013">
    <property type="protein sequence ID" value="EOD13013"/>
    <property type="gene ID" value="EMIHUDRAFT_247193"/>
</dbReference>
<evidence type="ECO:0008006" key="4">
    <source>
        <dbReference type="Google" id="ProtNLM"/>
    </source>
</evidence>
<reference evidence="3" key="1">
    <citation type="journal article" date="2013" name="Nature">
        <title>Pan genome of the phytoplankton Emiliania underpins its global distribution.</title>
        <authorList>
            <person name="Read B.A."/>
            <person name="Kegel J."/>
            <person name="Klute M.J."/>
            <person name="Kuo A."/>
            <person name="Lefebvre S.C."/>
            <person name="Maumus F."/>
            <person name="Mayer C."/>
            <person name="Miller J."/>
            <person name="Monier A."/>
            <person name="Salamov A."/>
            <person name="Young J."/>
            <person name="Aguilar M."/>
            <person name="Claverie J.M."/>
            <person name="Frickenhaus S."/>
            <person name="Gonzalez K."/>
            <person name="Herman E.K."/>
            <person name="Lin Y.C."/>
            <person name="Napier J."/>
            <person name="Ogata H."/>
            <person name="Sarno A.F."/>
            <person name="Shmutz J."/>
            <person name="Schroeder D."/>
            <person name="de Vargas C."/>
            <person name="Verret F."/>
            <person name="von Dassow P."/>
            <person name="Valentin K."/>
            <person name="Van de Peer Y."/>
            <person name="Wheeler G."/>
            <person name="Dacks J.B."/>
            <person name="Delwiche C.F."/>
            <person name="Dyhrman S.T."/>
            <person name="Glockner G."/>
            <person name="John U."/>
            <person name="Richards T."/>
            <person name="Worden A.Z."/>
            <person name="Zhang X."/>
            <person name="Grigoriev I.V."/>
            <person name="Allen A.E."/>
            <person name="Bidle K."/>
            <person name="Borodovsky M."/>
            <person name="Bowler C."/>
            <person name="Brownlee C."/>
            <person name="Cock J.M."/>
            <person name="Elias M."/>
            <person name="Gladyshev V.N."/>
            <person name="Groth M."/>
            <person name="Guda C."/>
            <person name="Hadaegh A."/>
            <person name="Iglesias-Rodriguez M.D."/>
            <person name="Jenkins J."/>
            <person name="Jones B.M."/>
            <person name="Lawson T."/>
            <person name="Leese F."/>
            <person name="Lindquist E."/>
            <person name="Lobanov A."/>
            <person name="Lomsadze A."/>
            <person name="Malik S.B."/>
            <person name="Marsh M.E."/>
            <person name="Mackinder L."/>
            <person name="Mock T."/>
            <person name="Mueller-Roeber B."/>
            <person name="Pagarete A."/>
            <person name="Parker M."/>
            <person name="Probert I."/>
            <person name="Quesneville H."/>
            <person name="Raines C."/>
            <person name="Rensing S.A."/>
            <person name="Riano-Pachon D.M."/>
            <person name="Richier S."/>
            <person name="Rokitta S."/>
            <person name="Shiraiwa Y."/>
            <person name="Soanes D.M."/>
            <person name="van der Giezen M."/>
            <person name="Wahlund T.M."/>
            <person name="Williams B."/>
            <person name="Wilson W."/>
            <person name="Wolfe G."/>
            <person name="Wurch L.L."/>
        </authorList>
    </citation>
    <scope>NUCLEOTIDE SEQUENCE</scope>
</reference>
<evidence type="ECO:0000313" key="3">
    <source>
        <dbReference type="Proteomes" id="UP000013827"/>
    </source>
</evidence>
<dbReference type="KEGG" id="ehx:EMIHUDRAFT_237852"/>
<dbReference type="Pfam" id="PF03134">
    <property type="entry name" value="TB2_DP1_HVA22"/>
    <property type="match status" value="1"/>
</dbReference>
<keyword evidence="1" id="KW-0472">Membrane</keyword>
<dbReference type="HOGENOM" id="CLU_635271_0_0_1"/>
<keyword evidence="1" id="KW-0812">Transmembrane</keyword>
<name>A0A0D3JP85_EMIH1</name>
<feature type="transmembrane region" description="Helical" evidence="1">
    <location>
        <begin position="213"/>
        <end position="236"/>
    </location>
</feature>
<sequence length="432" mass="47462">MEQIAATPSSITLSHCEAVSATELRGALSVALVKAHESGLAWLRLLRLAFFPLSCGVQHTAHAIAPYAKRAATAFAQQPRDVLLLEAALVLAVACAIWLRRLLRRKRYCARLREWGAARFYRPVAERYARLAGAVRQRSRLVARLLPHGLYAVGCLAAARLLEAVRLAPMLRPVWPHAATLLLTPVPWVRTLLTLRSDGQEDRALQRSWLMFWVLWASAQLLSEALALLPFAARLLPAQALSLDSPSAAPVLFCAAAWLHLPHSGLPLLYSLVGPVLAARAQRLSDALPALPAGVSAQIGLEGWLLLAAALCLCTPYPLTAYTLLYWSVCHPALRSVEALEAQRHGAEAAADAAFATQVQLRYWLLHCAVSAVLQQLPWLLWLPFSTHGQLVLAVWLQLPYFRAATLIAIRLTPRLLEQPPKAEAEKKPHDD</sequence>
<dbReference type="AlphaFoldDB" id="A0A0D3JP85"/>
<proteinExistence type="predicted"/>
<dbReference type="KEGG" id="ehx:EMIHUDRAFT_247193"/>
<keyword evidence="3" id="KW-1185">Reference proteome</keyword>
<dbReference type="RefSeq" id="XP_005765442.1">
    <property type="nucleotide sequence ID" value="XM_005765385.1"/>
</dbReference>
<dbReference type="PaxDb" id="2903-EOD13013"/>
<evidence type="ECO:0000313" key="2">
    <source>
        <dbReference type="EnsemblProtists" id="EOD25320"/>
    </source>
</evidence>
<dbReference type="EnsemblProtists" id="EOD25320">
    <property type="protein sequence ID" value="EOD25320"/>
    <property type="gene ID" value="EMIHUDRAFT_237852"/>
</dbReference>
<protein>
    <recommendedName>
        <fullName evidence="4">Glycerophosphocholine acyltransferase 1</fullName>
    </recommendedName>
</protein>
<feature type="transmembrane region" description="Helical" evidence="1">
    <location>
        <begin position="82"/>
        <end position="103"/>
    </location>
</feature>
<dbReference type="GeneID" id="17270865"/>
<accession>A0A0D3JP85</accession>
<reference evidence="2" key="2">
    <citation type="submission" date="2024-10" db="UniProtKB">
        <authorList>
            <consortium name="EnsemblProtists"/>
        </authorList>
    </citation>
    <scope>IDENTIFICATION</scope>
</reference>
<dbReference type="GeneID" id="17259165"/>
<dbReference type="RefSeq" id="XP_005777749.1">
    <property type="nucleotide sequence ID" value="XM_005777692.1"/>
</dbReference>
<dbReference type="InterPro" id="IPR004345">
    <property type="entry name" value="TB2_DP1_HVA22"/>
</dbReference>
<dbReference type="OMA" id="AHAIAPY"/>
<keyword evidence="1" id="KW-1133">Transmembrane helix</keyword>
<organism evidence="2 3">
    <name type="scientific">Emiliania huxleyi (strain CCMP1516)</name>
    <dbReference type="NCBI Taxonomy" id="280463"/>
    <lineage>
        <taxon>Eukaryota</taxon>
        <taxon>Haptista</taxon>
        <taxon>Haptophyta</taxon>
        <taxon>Prymnesiophyceae</taxon>
        <taxon>Isochrysidales</taxon>
        <taxon>Noelaerhabdaceae</taxon>
        <taxon>Emiliania</taxon>
    </lineage>
</organism>